<protein>
    <submittedName>
        <fullName evidence="2">Uncharacterized protein</fullName>
    </submittedName>
</protein>
<feature type="compositionally biased region" description="Basic and acidic residues" evidence="1">
    <location>
        <begin position="193"/>
        <end position="220"/>
    </location>
</feature>
<reference evidence="2" key="1">
    <citation type="journal article" date="2009" name="PLoS Genet.">
        <title>Sequencing, mapping, and analysis of 27,455 maize full-length cDNAs.</title>
        <authorList>
            <person name="Soderlund C."/>
            <person name="Descour A."/>
            <person name="Kudrna D."/>
            <person name="Bomhoff M."/>
            <person name="Boyd L."/>
            <person name="Currie J."/>
            <person name="Angelova A."/>
            <person name="Collura K."/>
            <person name="Wissotski M."/>
            <person name="Ashley E."/>
            <person name="Morrow D."/>
            <person name="Fernandes J."/>
            <person name="Walbot V."/>
            <person name="Yu Y."/>
        </authorList>
    </citation>
    <scope>NUCLEOTIDE SEQUENCE</scope>
    <source>
        <strain evidence="2">B73</strain>
    </source>
</reference>
<evidence type="ECO:0000313" key="2">
    <source>
        <dbReference type="EMBL" id="ACN28209.1"/>
    </source>
</evidence>
<proteinExistence type="evidence at transcript level"/>
<organism evidence="2">
    <name type="scientific">Zea mays</name>
    <name type="common">Maize</name>
    <dbReference type="NCBI Taxonomy" id="4577"/>
    <lineage>
        <taxon>Eukaryota</taxon>
        <taxon>Viridiplantae</taxon>
        <taxon>Streptophyta</taxon>
        <taxon>Embryophyta</taxon>
        <taxon>Tracheophyta</taxon>
        <taxon>Spermatophyta</taxon>
        <taxon>Magnoliopsida</taxon>
        <taxon>Liliopsida</taxon>
        <taxon>Poales</taxon>
        <taxon>Poaceae</taxon>
        <taxon>PACMAD clade</taxon>
        <taxon>Panicoideae</taxon>
        <taxon>Andropogonodae</taxon>
        <taxon>Andropogoneae</taxon>
        <taxon>Tripsacinae</taxon>
        <taxon>Zea</taxon>
    </lineage>
</organism>
<sequence>MHSRSAVRLGGSERIRWFIRKDFLYLVALLVDGGERQHLQAGSGRLVLRESVPDVAVEGASDERDAAAECVHGGDGVPEHHPGRQHRHGHLEVAGHVEGDCRRGVDDVEDGEVEAEGQHPGGDDDRQRRSHGLVRPQPPQHGAALQRHGRHRQDQRGQRSHVVHRVDAVELVAVEQRLCQDGLGGRGQAPHQRGAEASRVEAQLRHGGDKDSSNDGHQGRPDAPLKVFPPNQPLKNHCRCRSERLDRLHE</sequence>
<feature type="region of interest" description="Disordered" evidence="1">
    <location>
        <begin position="111"/>
        <end position="163"/>
    </location>
</feature>
<feature type="region of interest" description="Disordered" evidence="1">
    <location>
        <begin position="183"/>
        <end position="250"/>
    </location>
</feature>
<dbReference type="AlphaFoldDB" id="C0P5E3"/>
<evidence type="ECO:0000256" key="1">
    <source>
        <dbReference type="SAM" id="MobiDB-lite"/>
    </source>
</evidence>
<feature type="compositionally biased region" description="Basic and acidic residues" evidence="1">
    <location>
        <begin position="240"/>
        <end position="250"/>
    </location>
</feature>
<dbReference type="EMBL" id="BT063512">
    <property type="protein sequence ID" value="ACN28209.1"/>
    <property type="molecule type" value="mRNA"/>
</dbReference>
<reference evidence="2" key="2">
    <citation type="submission" date="2012-06" db="EMBL/GenBank/DDBJ databases">
        <authorList>
            <person name="Yu Y."/>
            <person name="Currie J."/>
            <person name="Lomeli R."/>
            <person name="Angelova A."/>
            <person name="Collura K."/>
            <person name="Wissotski M."/>
            <person name="Campos D."/>
            <person name="Kudrna D."/>
            <person name="Golser W."/>
            <person name="Ashely E."/>
            <person name="Descour A."/>
            <person name="Fernandes J."/>
            <person name="Soderlund C."/>
            <person name="Walbot V."/>
        </authorList>
    </citation>
    <scope>NUCLEOTIDE SEQUENCE</scope>
    <source>
        <strain evidence="2">B73</strain>
    </source>
</reference>
<name>C0P5E3_MAIZE</name>
<accession>C0P5E3</accession>
<feature type="region of interest" description="Disordered" evidence="1">
    <location>
        <begin position="57"/>
        <end position="88"/>
    </location>
</feature>